<dbReference type="InterPro" id="IPR035896">
    <property type="entry name" value="AN1-like_Znf"/>
</dbReference>
<dbReference type="GO" id="GO:0008270">
    <property type="term" value="F:zinc ion binding"/>
    <property type="evidence" value="ECO:0007669"/>
    <property type="project" value="UniProtKB-KW"/>
</dbReference>
<feature type="coiled-coil region" evidence="5">
    <location>
        <begin position="88"/>
        <end position="115"/>
    </location>
</feature>
<keyword evidence="8" id="KW-0496">Mitochondrion</keyword>
<evidence type="ECO:0000256" key="2">
    <source>
        <dbReference type="ARBA" id="ARBA00022771"/>
    </source>
</evidence>
<keyword evidence="3" id="KW-0862">Zinc</keyword>
<dbReference type="Gene3D" id="4.10.1110.10">
    <property type="entry name" value="AN1-like Zinc finger"/>
    <property type="match status" value="1"/>
</dbReference>
<accession>A0A3P3Y5Y2</accession>
<dbReference type="SMART" id="SM00259">
    <property type="entry name" value="ZnF_A20"/>
    <property type="match status" value="1"/>
</dbReference>
<dbReference type="InterPro" id="IPR000058">
    <property type="entry name" value="Znf_AN1"/>
</dbReference>
<dbReference type="AlphaFoldDB" id="A0A3P3Y5Y2"/>
<sequence length="346" mass="37857">MVATRRRVYEPLQCAADPEQLDREGQVRLDPRRWQGKKGGAIPAFYKPAVRVADPPAENQPQLDRDVLRAAAQEVPKAELPEAMRPRVDSLEAAVNALDDEVNAMRAELAQMRKETRENAEVVRETQQMIRRMMKHWAANVLDAESRMPRSTPNGQTRLTYCDRAAYRTSRPAPSAISLHGGMSNHNGTAQPMLCLNGCGFFGTADHRNLCSSCYNEVIKAEQAASATSSSPAPVPSSVDVPPAIAEPVPAAVAPAAVPPPAPEVATRAAVPADLAPSPVQDRSRCAICPKKLRLAQQFACMCGRTFCGQHRYAEAHECTFDYVKRNQTQLRKDNPEVVASKVSKI</sequence>
<evidence type="ECO:0008006" key="10">
    <source>
        <dbReference type="Google" id="ProtNLM"/>
    </source>
</evidence>
<evidence type="ECO:0000256" key="3">
    <source>
        <dbReference type="ARBA" id="ARBA00022833"/>
    </source>
</evidence>
<dbReference type="PROSITE" id="PS51039">
    <property type="entry name" value="ZF_AN1"/>
    <property type="match status" value="1"/>
</dbReference>
<name>A0A3P3Y5Y2_PLABS</name>
<dbReference type="EMBL" id="OVEO01000004">
    <property type="protein sequence ID" value="SPQ95582.1"/>
    <property type="molecule type" value="Genomic_DNA"/>
</dbReference>
<evidence type="ECO:0000313" key="8">
    <source>
        <dbReference type="EMBL" id="SPQ95582.1"/>
    </source>
</evidence>
<dbReference type="InterPro" id="IPR050652">
    <property type="entry name" value="AN1_A20_ZnFinger"/>
</dbReference>
<keyword evidence="2 4" id="KW-0863">Zinc-finger</keyword>
<keyword evidence="1" id="KW-0479">Metal-binding</keyword>
<evidence type="ECO:0000256" key="5">
    <source>
        <dbReference type="SAM" id="Coils"/>
    </source>
</evidence>
<evidence type="ECO:0000256" key="1">
    <source>
        <dbReference type="ARBA" id="ARBA00022723"/>
    </source>
</evidence>
<dbReference type="PANTHER" id="PTHR10634:SF98">
    <property type="entry name" value="ZINC FINGER A20 AND AN1 DOMAIN-CONTAINING STRESS-ASSOCIATED PROTEIN 3"/>
    <property type="match status" value="1"/>
</dbReference>
<dbReference type="InterPro" id="IPR002653">
    <property type="entry name" value="Znf_A20"/>
</dbReference>
<dbReference type="Pfam" id="PF01754">
    <property type="entry name" value="zf-A20"/>
    <property type="match status" value="1"/>
</dbReference>
<dbReference type="SMART" id="SM00154">
    <property type="entry name" value="ZnF_AN1"/>
    <property type="match status" value="1"/>
</dbReference>
<evidence type="ECO:0000259" key="7">
    <source>
        <dbReference type="PROSITE" id="PS51039"/>
    </source>
</evidence>
<dbReference type="PROSITE" id="PS51036">
    <property type="entry name" value="ZF_A20"/>
    <property type="match status" value="1"/>
</dbReference>
<feature type="domain" description="AN1-type" evidence="7">
    <location>
        <begin position="280"/>
        <end position="327"/>
    </location>
</feature>
<dbReference type="SUPFAM" id="SSF118310">
    <property type="entry name" value="AN1-like Zinc finger"/>
    <property type="match status" value="1"/>
</dbReference>
<dbReference type="SUPFAM" id="SSF57716">
    <property type="entry name" value="Glucocorticoid receptor-like (DNA-binding domain)"/>
    <property type="match status" value="1"/>
</dbReference>
<dbReference type="Gene3D" id="1.20.5.4770">
    <property type="match status" value="1"/>
</dbReference>
<dbReference type="Proteomes" id="UP000290189">
    <property type="component" value="Unassembled WGS sequence"/>
</dbReference>
<gene>
    <name evidence="8" type="ORF">PLBR_LOCUS2797</name>
</gene>
<evidence type="ECO:0000259" key="6">
    <source>
        <dbReference type="PROSITE" id="PS51036"/>
    </source>
</evidence>
<evidence type="ECO:0000313" key="9">
    <source>
        <dbReference type="Proteomes" id="UP000290189"/>
    </source>
</evidence>
<dbReference type="PANTHER" id="PTHR10634">
    <property type="entry name" value="AN1-TYPE ZINC FINGER PROTEIN"/>
    <property type="match status" value="1"/>
</dbReference>
<reference evidence="8 9" key="1">
    <citation type="submission" date="2018-03" db="EMBL/GenBank/DDBJ databases">
        <authorList>
            <person name="Fogelqvist J."/>
        </authorList>
    </citation>
    <scope>NUCLEOTIDE SEQUENCE [LARGE SCALE GENOMIC DNA]</scope>
</reference>
<dbReference type="GO" id="GO:0003677">
    <property type="term" value="F:DNA binding"/>
    <property type="evidence" value="ECO:0007669"/>
    <property type="project" value="InterPro"/>
</dbReference>
<dbReference type="Pfam" id="PF01428">
    <property type="entry name" value="zf-AN1"/>
    <property type="match status" value="1"/>
</dbReference>
<proteinExistence type="predicted"/>
<organism evidence="8 9">
    <name type="scientific">Plasmodiophora brassicae</name>
    <name type="common">Clubroot disease agent</name>
    <dbReference type="NCBI Taxonomy" id="37360"/>
    <lineage>
        <taxon>Eukaryota</taxon>
        <taxon>Sar</taxon>
        <taxon>Rhizaria</taxon>
        <taxon>Endomyxa</taxon>
        <taxon>Phytomyxea</taxon>
        <taxon>Plasmodiophorida</taxon>
        <taxon>Plasmodiophoridae</taxon>
        <taxon>Plasmodiophora</taxon>
    </lineage>
</organism>
<protein>
    <recommendedName>
        <fullName evidence="10">AN1-type domain-containing protein</fullName>
    </recommendedName>
</protein>
<feature type="domain" description="A20-type" evidence="6">
    <location>
        <begin position="189"/>
        <end position="223"/>
    </location>
</feature>
<geneLocation type="mitochondrion" evidence="8"/>
<evidence type="ECO:0000256" key="4">
    <source>
        <dbReference type="PROSITE-ProRule" id="PRU00449"/>
    </source>
</evidence>
<keyword evidence="5" id="KW-0175">Coiled coil</keyword>